<reference evidence="2" key="2">
    <citation type="submission" date="2020-11" db="EMBL/GenBank/DDBJ databases">
        <authorList>
            <person name="Cecchin M."/>
            <person name="Marcolungo L."/>
            <person name="Rossato M."/>
            <person name="Girolomoni L."/>
            <person name="Cosentino E."/>
            <person name="Cuine S."/>
            <person name="Li-Beisson Y."/>
            <person name="Delledonne M."/>
            <person name="Ballottari M."/>
        </authorList>
    </citation>
    <scope>NUCLEOTIDE SEQUENCE</scope>
    <source>
        <strain evidence="2">211/11P</strain>
        <tissue evidence="2">Whole cell</tissue>
    </source>
</reference>
<dbReference type="OrthoDB" id="511879at2759"/>
<proteinExistence type="predicted"/>
<protein>
    <submittedName>
        <fullName evidence="2">Uncharacterized protein</fullName>
    </submittedName>
</protein>
<dbReference type="AlphaFoldDB" id="A0A9D4TWY6"/>
<dbReference type="PANTHER" id="PTHR42935:SF1">
    <property type="entry name" value="SLR0930 PROTEIN"/>
    <property type="match status" value="1"/>
</dbReference>
<feature type="region of interest" description="Disordered" evidence="1">
    <location>
        <begin position="211"/>
        <end position="246"/>
    </location>
</feature>
<dbReference type="InterPro" id="IPR008533">
    <property type="entry name" value="DUF815"/>
</dbReference>
<evidence type="ECO:0000313" key="3">
    <source>
        <dbReference type="Proteomes" id="UP001055712"/>
    </source>
</evidence>
<name>A0A9D4TWY6_CHLVU</name>
<evidence type="ECO:0000313" key="2">
    <source>
        <dbReference type="EMBL" id="KAI3436027.1"/>
    </source>
</evidence>
<comment type="caution">
    <text evidence="2">The sequence shown here is derived from an EMBL/GenBank/DDBJ whole genome shotgun (WGS) entry which is preliminary data.</text>
</comment>
<dbReference type="Proteomes" id="UP001055712">
    <property type="component" value="Unassembled WGS sequence"/>
</dbReference>
<accession>A0A9D4TWY6</accession>
<sequence>MGAASVCTTALAIASRTPRSMRLPSHQHHGIAASQHWAGRRHRHGGGTVVAKRSHVVRVVAIGFDLGAQTDNQSAEKAAEALTRGAASLLLYSSSLKSKQAQAFLGVLSLLQKGNPLLLIQQHGELCRLLAADGYTSWEDCLLDQIIKGSDNALARAAATGKPTAHLLAAAAHDLDVLQQLAVSEHTLALWVKETSYGVTEEWLQAANSMTRPAASGGNGTSNGAVTGAVPESLLDSGAPPPPALLKPLSEAQRAALRAHLAAQPKWSQNVDLLARYHGAHGFGLVSQHSVLTWVGKLQAQDVLKGAHRLEAAASHMHISANNAAYDVLVEGLTAFLQQDLSQSAAPPHVALCGCPAARWLMTCLVLQGGLESAVPAELAAAAAGLRVLLLPATQISSLPELAWSLSQQPRARFVVIVNGLESGNSTADHAAMLSGFDGFSWPSNAMLLAGFASKAPIALFNVFASFTEVDEDEE</sequence>
<dbReference type="PANTHER" id="PTHR42935">
    <property type="entry name" value="SLR0930 PROTEIN"/>
    <property type="match status" value="1"/>
</dbReference>
<keyword evidence="3" id="KW-1185">Reference proteome</keyword>
<dbReference type="EMBL" id="SIDB01000002">
    <property type="protein sequence ID" value="KAI3436027.1"/>
    <property type="molecule type" value="Genomic_DNA"/>
</dbReference>
<reference evidence="2" key="1">
    <citation type="journal article" date="2019" name="Plant J.">
        <title>Chlorella vulgaris genome assembly and annotation reveals the molecular basis for metabolic acclimation to high light conditions.</title>
        <authorList>
            <person name="Cecchin M."/>
            <person name="Marcolungo L."/>
            <person name="Rossato M."/>
            <person name="Girolomoni L."/>
            <person name="Cosentino E."/>
            <person name="Cuine S."/>
            <person name="Li-Beisson Y."/>
            <person name="Delledonne M."/>
            <person name="Ballottari M."/>
        </authorList>
    </citation>
    <scope>NUCLEOTIDE SEQUENCE</scope>
    <source>
        <strain evidence="2">211/11P</strain>
    </source>
</reference>
<organism evidence="2 3">
    <name type="scientific">Chlorella vulgaris</name>
    <name type="common">Green alga</name>
    <dbReference type="NCBI Taxonomy" id="3077"/>
    <lineage>
        <taxon>Eukaryota</taxon>
        <taxon>Viridiplantae</taxon>
        <taxon>Chlorophyta</taxon>
        <taxon>core chlorophytes</taxon>
        <taxon>Trebouxiophyceae</taxon>
        <taxon>Chlorellales</taxon>
        <taxon>Chlorellaceae</taxon>
        <taxon>Chlorella clade</taxon>
        <taxon>Chlorella</taxon>
    </lineage>
</organism>
<evidence type="ECO:0000256" key="1">
    <source>
        <dbReference type="SAM" id="MobiDB-lite"/>
    </source>
</evidence>
<gene>
    <name evidence="2" type="ORF">D9Q98_002084</name>
</gene>